<dbReference type="Proteomes" id="UP000315925">
    <property type="component" value="Chromosome"/>
</dbReference>
<dbReference type="GO" id="GO:0016787">
    <property type="term" value="F:hydrolase activity"/>
    <property type="evidence" value="ECO:0007669"/>
    <property type="project" value="UniProtKB-KW"/>
</dbReference>
<dbReference type="KEGG" id="mkc:kam1_759"/>
<dbReference type="Pfam" id="PF12706">
    <property type="entry name" value="Lactamase_B_2"/>
    <property type="match status" value="1"/>
</dbReference>
<dbReference type="EMBL" id="JQNX01000013">
    <property type="protein sequence ID" value="KIE57757.1"/>
    <property type="molecule type" value="Genomic_DNA"/>
</dbReference>
<dbReference type="PANTHER" id="PTHR47619:SF1">
    <property type="entry name" value="EXODEOXYRIBONUCLEASE WALJ"/>
    <property type="match status" value="1"/>
</dbReference>
<proteinExistence type="predicted"/>
<reference evidence="3" key="2">
    <citation type="journal article" date="2019" name="BMC Genomics">
        <title>Complete genome sequence analysis of the thermoacidophilic verrucomicrobial methanotroph 'Candidatus Methylacidiphilum kamchatkense' strain Kam1 and comparison with its closest relatives.</title>
        <authorList>
            <person name="Kruse T."/>
            <person name="Ratnadevi C.M."/>
            <person name="Erikstad H.A."/>
            <person name="Birkeland N.K."/>
        </authorList>
    </citation>
    <scope>NUCLEOTIDE SEQUENCE</scope>
    <source>
        <strain evidence="3">Kam1</strain>
    </source>
</reference>
<evidence type="ECO:0000313" key="5">
    <source>
        <dbReference type="Proteomes" id="UP000315925"/>
    </source>
</evidence>
<name>A0A0C1RIA7_9BACT</name>
<dbReference type="AlphaFoldDB" id="A0A0C1RIA7"/>
<dbReference type="InterPro" id="IPR036866">
    <property type="entry name" value="RibonucZ/Hydroxyglut_hydro"/>
</dbReference>
<dbReference type="RefSeq" id="WP_039722298.1">
    <property type="nucleotide sequence ID" value="NZ_CP037899.1"/>
</dbReference>
<accession>A0A0C1RIA7</accession>
<evidence type="ECO:0000313" key="4">
    <source>
        <dbReference type="Proteomes" id="UP000031594"/>
    </source>
</evidence>
<dbReference type="SUPFAM" id="SSF56281">
    <property type="entry name" value="Metallo-hydrolase/oxidoreductase"/>
    <property type="match status" value="1"/>
</dbReference>
<evidence type="ECO:0000313" key="2">
    <source>
        <dbReference type="EMBL" id="KIE57757.1"/>
    </source>
</evidence>
<evidence type="ECO:0000313" key="3">
    <source>
        <dbReference type="EMBL" id="QDQ42004.1"/>
    </source>
</evidence>
<evidence type="ECO:0000259" key="1">
    <source>
        <dbReference type="SMART" id="SM00849"/>
    </source>
</evidence>
<dbReference type="EMBL" id="CP037899">
    <property type="protein sequence ID" value="QDQ42004.1"/>
    <property type="molecule type" value="Genomic_DNA"/>
</dbReference>
<dbReference type="SMART" id="SM00849">
    <property type="entry name" value="Lactamase_B"/>
    <property type="match status" value="1"/>
</dbReference>
<dbReference type="Gene3D" id="3.60.15.10">
    <property type="entry name" value="Ribonuclease Z/Hydroxyacylglutathione hydrolase-like"/>
    <property type="match status" value="1"/>
</dbReference>
<dbReference type="Proteomes" id="UP000031594">
    <property type="component" value="Unassembled WGS sequence"/>
</dbReference>
<keyword evidence="2" id="KW-0378">Hydrolase</keyword>
<keyword evidence="4" id="KW-1185">Reference proteome</keyword>
<reference evidence="5" key="3">
    <citation type="submission" date="2019-03" db="EMBL/GenBank/DDBJ databases">
        <title>Complete genome of Methylacidiphilum kamchatkense Kam1.</title>
        <authorList>
            <person name="Kruse T."/>
            <person name="Murarilal Ratnadevi C."/>
            <person name="Erikstad H.-A."/>
            <person name="Birkeland N.-K."/>
        </authorList>
    </citation>
    <scope>NUCLEOTIDE SEQUENCE [LARGE SCALE GENOMIC DNA]</scope>
    <source>
        <strain evidence="5">kam1</strain>
    </source>
</reference>
<protein>
    <submittedName>
        <fullName evidence="2">Metal-dependent hydrolase</fullName>
    </submittedName>
    <submittedName>
        <fullName evidence="3">Phosphoribosyl 1,2-cyclic phosphodiesterase</fullName>
    </submittedName>
</protein>
<feature type="domain" description="Metallo-beta-lactamase" evidence="1">
    <location>
        <begin position="12"/>
        <end position="192"/>
    </location>
</feature>
<dbReference type="InterPro" id="IPR001279">
    <property type="entry name" value="Metallo-B-lactamas"/>
</dbReference>
<dbReference type="OrthoDB" id="9781189at2"/>
<reference evidence="2 4" key="1">
    <citation type="submission" date="2014-08" db="EMBL/GenBank/DDBJ databases">
        <title>Methylacidiphilum kamchatkense strain Kam1 draft genome sequence.</title>
        <authorList>
            <person name="Birkeland N.-K."/>
            <person name="Erikstad H.A."/>
        </authorList>
    </citation>
    <scope>NUCLEOTIDE SEQUENCE [LARGE SCALE GENOMIC DNA]</scope>
    <source>
        <strain evidence="2 4">Kam1</strain>
    </source>
</reference>
<sequence length="262" mass="29296">MVSLRVLASGSKGNAYLLETEKFRFLLDPGIRFKHLAIQLANLNIPLESINGIFITHEHSDHVIGLPVLLKKIPFPLYCNELTWKSLKKMMDLKEKAVDWKPFEPGCNIVLDEIEIESFPVPHDAADPVGFLFHHSKGTIGLLTDLGYITKLVREKILGVHTMILESNHDLSLLQADTKRPWSVKQRIISRHGHLSNEATAEIATQLVKEGIQNLFLAHLSEDCNRTDLAESTVKNKILSAALPLPYIQAINPANPALQVVL</sequence>
<organism evidence="3 5">
    <name type="scientific">Methylacidiphilum kamchatkense Kam1</name>
    <dbReference type="NCBI Taxonomy" id="1202785"/>
    <lineage>
        <taxon>Bacteria</taxon>
        <taxon>Pseudomonadati</taxon>
        <taxon>Verrucomicrobiota</taxon>
        <taxon>Methylacidiphilae</taxon>
        <taxon>Methylacidiphilales</taxon>
        <taxon>Methylacidiphilaceae</taxon>
        <taxon>Methylacidiphilum (ex Ratnadevi et al. 2023)</taxon>
    </lineage>
</organism>
<dbReference type="PANTHER" id="PTHR47619">
    <property type="entry name" value="METALLO-HYDROLASE YYCJ-RELATED"/>
    <property type="match status" value="1"/>
</dbReference>
<gene>
    <name evidence="2" type="ORF">A946_11530</name>
    <name evidence="3" type="ORF">kam1_759</name>
</gene>
<dbReference type="InterPro" id="IPR052533">
    <property type="entry name" value="WalJ/YycJ-like"/>
</dbReference>